<gene>
    <name evidence="8" type="ORF">GCM10009862_14630</name>
</gene>
<comment type="similarity">
    <text evidence="2 6">Belongs to the SURF1 family.</text>
</comment>
<dbReference type="InterPro" id="IPR045214">
    <property type="entry name" value="Surf1/Surf4"/>
</dbReference>
<dbReference type="PROSITE" id="PS51257">
    <property type="entry name" value="PROKAR_LIPOPROTEIN"/>
    <property type="match status" value="1"/>
</dbReference>
<dbReference type="InterPro" id="IPR002994">
    <property type="entry name" value="Surf1/Shy1"/>
</dbReference>
<organism evidence="8 9">
    <name type="scientific">Microbacterium binotii</name>
    <dbReference type="NCBI Taxonomy" id="462710"/>
    <lineage>
        <taxon>Bacteria</taxon>
        <taxon>Bacillati</taxon>
        <taxon>Actinomycetota</taxon>
        <taxon>Actinomycetes</taxon>
        <taxon>Micrococcales</taxon>
        <taxon>Microbacteriaceae</taxon>
        <taxon>Microbacterium</taxon>
    </lineage>
</organism>
<feature type="transmembrane region" description="Helical" evidence="6">
    <location>
        <begin position="216"/>
        <end position="235"/>
    </location>
</feature>
<dbReference type="Pfam" id="PF02104">
    <property type="entry name" value="SURF1"/>
    <property type="match status" value="1"/>
</dbReference>
<protein>
    <recommendedName>
        <fullName evidence="6">SURF1-like protein</fullName>
    </recommendedName>
</protein>
<accession>A0ABP6BQ03</accession>
<feature type="transmembrane region" description="Helical" evidence="6">
    <location>
        <begin position="12"/>
        <end position="33"/>
    </location>
</feature>
<evidence type="ECO:0000256" key="3">
    <source>
        <dbReference type="ARBA" id="ARBA00022692"/>
    </source>
</evidence>
<evidence type="ECO:0000256" key="6">
    <source>
        <dbReference type="RuleBase" id="RU363076"/>
    </source>
</evidence>
<keyword evidence="9" id="KW-1185">Reference proteome</keyword>
<comment type="caution">
    <text evidence="8">The sequence shown here is derived from an EMBL/GenBank/DDBJ whole genome shotgun (WGS) entry which is preliminary data.</text>
</comment>
<evidence type="ECO:0000256" key="1">
    <source>
        <dbReference type="ARBA" id="ARBA00004370"/>
    </source>
</evidence>
<keyword evidence="4 6" id="KW-1133">Transmembrane helix</keyword>
<feature type="region of interest" description="Disordered" evidence="7">
    <location>
        <begin position="240"/>
        <end position="279"/>
    </location>
</feature>
<dbReference type="PANTHER" id="PTHR23427">
    <property type="entry name" value="SURFEIT LOCUS PROTEIN"/>
    <property type="match status" value="1"/>
</dbReference>
<dbReference type="EMBL" id="BAAARI010000011">
    <property type="protein sequence ID" value="GAA2576430.1"/>
    <property type="molecule type" value="Genomic_DNA"/>
</dbReference>
<proteinExistence type="inferred from homology"/>
<reference evidence="9" key="1">
    <citation type="journal article" date="2019" name="Int. J. Syst. Evol. Microbiol.">
        <title>The Global Catalogue of Microorganisms (GCM) 10K type strain sequencing project: providing services to taxonomists for standard genome sequencing and annotation.</title>
        <authorList>
            <consortium name="The Broad Institute Genomics Platform"/>
            <consortium name="The Broad Institute Genome Sequencing Center for Infectious Disease"/>
            <person name="Wu L."/>
            <person name="Ma J."/>
        </authorList>
    </citation>
    <scope>NUCLEOTIDE SEQUENCE [LARGE SCALE GENOMIC DNA]</scope>
    <source>
        <strain evidence="9">JCM 16365</strain>
    </source>
</reference>
<sequence>MSIRRDTALRWTAYVAVAIAFAIACVFLSNWQFARNGERAAQLALVERNYDADAIPLDEMLPSDQLDPESEWHPVVVVGEYVPEQQTVVRNRPHGGTSAFEVLTPLRTSDGRVLIVDRGWVPPAESGDGPSAIPAPPSGTVSVVVRLRAPEALPTSGRTAPAGQVPTINLPLVAETTGPTTLTSAYGVLVSESPAVAEMPYALDAPSEDPGPHLSYAIQWILFAVMGFVFIGYIIRTERRKRAEDNDETTPTASPVVRRPARVDRDAEQEDAILDRADA</sequence>
<keyword evidence="5 6" id="KW-0472">Membrane</keyword>
<keyword evidence="6" id="KW-1003">Cell membrane</keyword>
<dbReference type="Proteomes" id="UP001500274">
    <property type="component" value="Unassembled WGS sequence"/>
</dbReference>
<dbReference type="PANTHER" id="PTHR23427:SF2">
    <property type="entry name" value="SURFEIT LOCUS PROTEIN 1"/>
    <property type="match status" value="1"/>
</dbReference>
<evidence type="ECO:0000256" key="5">
    <source>
        <dbReference type="ARBA" id="ARBA00023136"/>
    </source>
</evidence>
<dbReference type="CDD" id="cd06662">
    <property type="entry name" value="SURF1"/>
    <property type="match status" value="1"/>
</dbReference>
<dbReference type="PROSITE" id="PS50895">
    <property type="entry name" value="SURF1"/>
    <property type="match status" value="1"/>
</dbReference>
<name>A0ABP6BQ03_9MICO</name>
<evidence type="ECO:0000313" key="9">
    <source>
        <dbReference type="Proteomes" id="UP001500274"/>
    </source>
</evidence>
<evidence type="ECO:0000256" key="4">
    <source>
        <dbReference type="ARBA" id="ARBA00022989"/>
    </source>
</evidence>
<evidence type="ECO:0000256" key="7">
    <source>
        <dbReference type="SAM" id="MobiDB-lite"/>
    </source>
</evidence>
<keyword evidence="3 6" id="KW-0812">Transmembrane</keyword>
<comment type="subcellular location">
    <subcellularLocation>
        <location evidence="6">Cell membrane</location>
        <topology evidence="6">Multi-pass membrane protein</topology>
    </subcellularLocation>
    <subcellularLocation>
        <location evidence="1">Membrane</location>
    </subcellularLocation>
</comment>
<evidence type="ECO:0000256" key="2">
    <source>
        <dbReference type="ARBA" id="ARBA00007165"/>
    </source>
</evidence>
<evidence type="ECO:0000313" key="8">
    <source>
        <dbReference type="EMBL" id="GAA2576430.1"/>
    </source>
</evidence>